<protein>
    <submittedName>
        <fullName evidence="1">Uncharacterized protein</fullName>
    </submittedName>
</protein>
<gene>
    <name evidence="1" type="ORF">LPJ66_000778</name>
</gene>
<dbReference type="Proteomes" id="UP001150581">
    <property type="component" value="Unassembled WGS sequence"/>
</dbReference>
<proteinExistence type="predicted"/>
<accession>A0ACC1IV70</accession>
<dbReference type="EMBL" id="JANBPG010000027">
    <property type="protein sequence ID" value="KAJ1901450.1"/>
    <property type="molecule type" value="Genomic_DNA"/>
</dbReference>
<reference evidence="1" key="1">
    <citation type="submission" date="2022-07" db="EMBL/GenBank/DDBJ databases">
        <title>Phylogenomic reconstructions and comparative analyses of Kickxellomycotina fungi.</title>
        <authorList>
            <person name="Reynolds N.K."/>
            <person name="Stajich J.E."/>
            <person name="Barry K."/>
            <person name="Grigoriev I.V."/>
            <person name="Crous P."/>
            <person name="Smith M.E."/>
        </authorList>
    </citation>
    <scope>NUCLEOTIDE SEQUENCE</scope>
    <source>
        <strain evidence="1">Benny 63K</strain>
    </source>
</reference>
<evidence type="ECO:0000313" key="1">
    <source>
        <dbReference type="EMBL" id="KAJ1901450.1"/>
    </source>
</evidence>
<evidence type="ECO:0000313" key="2">
    <source>
        <dbReference type="Proteomes" id="UP001150581"/>
    </source>
</evidence>
<comment type="caution">
    <text evidence="1">The sequence shown here is derived from an EMBL/GenBank/DDBJ whole genome shotgun (WGS) entry which is preliminary data.</text>
</comment>
<sequence length="209" mass="24242">MVLANRAALLLEIGSRWYIHINNLVSAFFDTYDVTMDTLADIKPDMANSEFWRQKQEWIKQMRLQFSRRPEFPETHSIIDDEGMLNQEYFQPPKDALPEIERKWGDAEKSKLLEGIATYGIGHFREISENLLSDWSGNDLRMKSIRVMGRQNLQLYKDWKGDATAVQREYERNKGIGLRFGTWKGGALVYDDDGHVLQAIEDSNRASPP</sequence>
<organism evidence="1 2">
    <name type="scientific">Kickxella alabastrina</name>
    <dbReference type="NCBI Taxonomy" id="61397"/>
    <lineage>
        <taxon>Eukaryota</taxon>
        <taxon>Fungi</taxon>
        <taxon>Fungi incertae sedis</taxon>
        <taxon>Zoopagomycota</taxon>
        <taxon>Kickxellomycotina</taxon>
        <taxon>Kickxellomycetes</taxon>
        <taxon>Kickxellales</taxon>
        <taxon>Kickxellaceae</taxon>
        <taxon>Kickxella</taxon>
    </lineage>
</organism>
<name>A0ACC1IV70_9FUNG</name>
<keyword evidence="2" id="KW-1185">Reference proteome</keyword>